<feature type="domain" description="HTH gntR-type" evidence="4">
    <location>
        <begin position="1"/>
        <end position="67"/>
    </location>
</feature>
<dbReference type="Pfam" id="PF07729">
    <property type="entry name" value="FCD"/>
    <property type="match status" value="1"/>
</dbReference>
<dbReference type="InterPro" id="IPR000524">
    <property type="entry name" value="Tscrpt_reg_HTH_GntR"/>
</dbReference>
<evidence type="ECO:0000313" key="6">
    <source>
        <dbReference type="Proteomes" id="UP000192343"/>
    </source>
</evidence>
<dbReference type="InterPro" id="IPR036390">
    <property type="entry name" value="WH_DNA-bd_sf"/>
</dbReference>
<dbReference type="SUPFAM" id="SSF46785">
    <property type="entry name" value="Winged helix' DNA-binding domain"/>
    <property type="match status" value="1"/>
</dbReference>
<gene>
    <name evidence="5" type="ORF">B4O97_15160</name>
</gene>
<evidence type="ECO:0000259" key="4">
    <source>
        <dbReference type="PROSITE" id="PS50949"/>
    </source>
</evidence>
<dbReference type="PANTHER" id="PTHR43537">
    <property type="entry name" value="TRANSCRIPTIONAL REGULATOR, GNTR FAMILY"/>
    <property type="match status" value="1"/>
</dbReference>
<dbReference type="InterPro" id="IPR008920">
    <property type="entry name" value="TF_FadR/GntR_C"/>
</dbReference>
<dbReference type="PANTHER" id="PTHR43537:SF52">
    <property type="entry name" value="FATTY ACID METABOLISM REGULATOR PROTEIN"/>
    <property type="match status" value="1"/>
</dbReference>
<dbReference type="SMART" id="SM00895">
    <property type="entry name" value="FCD"/>
    <property type="match status" value="1"/>
</dbReference>
<keyword evidence="1" id="KW-0805">Transcription regulation</keyword>
<dbReference type="GO" id="GO:0003677">
    <property type="term" value="F:DNA binding"/>
    <property type="evidence" value="ECO:0007669"/>
    <property type="project" value="UniProtKB-KW"/>
</dbReference>
<dbReference type="Pfam" id="PF00392">
    <property type="entry name" value="GntR"/>
    <property type="match status" value="1"/>
</dbReference>
<dbReference type="STRING" id="1963862.B4O97_15160"/>
<evidence type="ECO:0000256" key="2">
    <source>
        <dbReference type="ARBA" id="ARBA00023125"/>
    </source>
</evidence>
<accession>A0A1Y1RW50</accession>
<keyword evidence="2" id="KW-0238">DNA-binding</keyword>
<dbReference type="EMBL" id="MWQY01000018">
    <property type="protein sequence ID" value="ORC32986.1"/>
    <property type="molecule type" value="Genomic_DNA"/>
</dbReference>
<dbReference type="PROSITE" id="PS50949">
    <property type="entry name" value="HTH_GNTR"/>
    <property type="match status" value="1"/>
</dbReference>
<dbReference type="CDD" id="cd07377">
    <property type="entry name" value="WHTH_GntR"/>
    <property type="match status" value="1"/>
</dbReference>
<evidence type="ECO:0000313" key="5">
    <source>
        <dbReference type="EMBL" id="ORC32986.1"/>
    </source>
</evidence>
<dbReference type="OrthoDB" id="362718at2"/>
<evidence type="ECO:0000256" key="1">
    <source>
        <dbReference type="ARBA" id="ARBA00023015"/>
    </source>
</evidence>
<dbReference type="SUPFAM" id="SSF48008">
    <property type="entry name" value="GntR ligand-binding domain-like"/>
    <property type="match status" value="1"/>
</dbReference>
<dbReference type="Gene3D" id="1.10.10.10">
    <property type="entry name" value="Winged helix-like DNA-binding domain superfamily/Winged helix DNA-binding domain"/>
    <property type="match status" value="1"/>
</dbReference>
<sequence length="221" mass="25212">MNKNQIIEDIKKKIRNEELLPGAYLIERDLCEHYGVSRTPMREILFNLVNTGLVVQQRGKGFSVRKLDIKQLFEIFEARESIEAMAAKLCCQKASKADHQELRNIRDQLEAIDANAHADEGVKLGRAMHRKIIETAGNSLLSEFHEKLNNMVTLTANMTQKISGIEVDSRTYHIYIINAILEGNEEMSEQYMREHIIMTCQHLLHSLYPNYSGLPVGTGSN</sequence>
<dbReference type="SMART" id="SM00345">
    <property type="entry name" value="HTH_GNTR"/>
    <property type="match status" value="1"/>
</dbReference>
<organism evidence="5 6">
    <name type="scientific">Marispirochaeta aestuarii</name>
    <dbReference type="NCBI Taxonomy" id="1963862"/>
    <lineage>
        <taxon>Bacteria</taxon>
        <taxon>Pseudomonadati</taxon>
        <taxon>Spirochaetota</taxon>
        <taxon>Spirochaetia</taxon>
        <taxon>Spirochaetales</taxon>
        <taxon>Spirochaetaceae</taxon>
        <taxon>Marispirochaeta</taxon>
    </lineage>
</organism>
<evidence type="ECO:0000256" key="3">
    <source>
        <dbReference type="ARBA" id="ARBA00023163"/>
    </source>
</evidence>
<name>A0A1Y1RW50_9SPIO</name>
<dbReference type="GO" id="GO:0003700">
    <property type="term" value="F:DNA-binding transcription factor activity"/>
    <property type="evidence" value="ECO:0007669"/>
    <property type="project" value="InterPro"/>
</dbReference>
<dbReference type="Gene3D" id="1.20.120.530">
    <property type="entry name" value="GntR ligand-binding domain-like"/>
    <property type="match status" value="1"/>
</dbReference>
<proteinExistence type="predicted"/>
<dbReference type="RefSeq" id="WP_083052102.1">
    <property type="nucleotide sequence ID" value="NZ_CAXXQO010000003.1"/>
</dbReference>
<protein>
    <recommendedName>
        <fullName evidence="4">HTH gntR-type domain-containing protein</fullName>
    </recommendedName>
</protein>
<dbReference type="InterPro" id="IPR036388">
    <property type="entry name" value="WH-like_DNA-bd_sf"/>
</dbReference>
<dbReference type="Proteomes" id="UP000192343">
    <property type="component" value="Unassembled WGS sequence"/>
</dbReference>
<comment type="caution">
    <text evidence="5">The sequence shown here is derived from an EMBL/GenBank/DDBJ whole genome shotgun (WGS) entry which is preliminary data.</text>
</comment>
<dbReference type="InterPro" id="IPR011711">
    <property type="entry name" value="GntR_C"/>
</dbReference>
<keyword evidence="6" id="KW-1185">Reference proteome</keyword>
<keyword evidence="3" id="KW-0804">Transcription</keyword>
<reference evidence="5 6" key="1">
    <citation type="submission" date="2017-03" db="EMBL/GenBank/DDBJ databases">
        <title>Draft Genome sequence of Marispirochaeta sp. strain JC444.</title>
        <authorList>
            <person name="Shivani Y."/>
            <person name="Subhash Y."/>
            <person name="Sasikala C."/>
            <person name="Ramana C."/>
        </authorList>
    </citation>
    <scope>NUCLEOTIDE SEQUENCE [LARGE SCALE GENOMIC DNA]</scope>
    <source>
        <strain evidence="5 6">JC444</strain>
    </source>
</reference>
<dbReference type="AlphaFoldDB" id="A0A1Y1RW50"/>